<reference evidence="1 2" key="1">
    <citation type="submission" date="2019-03" db="EMBL/GenBank/DDBJ databases">
        <title>Genomic Encyclopedia of Archaeal and Bacterial Type Strains, Phase II (KMG-II): from individual species to whole genera.</title>
        <authorList>
            <person name="Goeker M."/>
        </authorList>
    </citation>
    <scope>NUCLEOTIDE SEQUENCE [LARGE SCALE GENOMIC DNA]</scope>
    <source>
        <strain evidence="1 2">DSM 45499</strain>
    </source>
</reference>
<name>A0A4R7V5N3_9PSEU</name>
<protein>
    <submittedName>
        <fullName evidence="1">Uncharacterized protein</fullName>
    </submittedName>
</protein>
<gene>
    <name evidence="1" type="ORF">CLV71_11433</name>
</gene>
<dbReference type="Proteomes" id="UP000294927">
    <property type="component" value="Unassembled WGS sequence"/>
</dbReference>
<evidence type="ECO:0000313" key="1">
    <source>
        <dbReference type="EMBL" id="TDV44124.1"/>
    </source>
</evidence>
<evidence type="ECO:0000313" key="2">
    <source>
        <dbReference type="Proteomes" id="UP000294927"/>
    </source>
</evidence>
<dbReference type="EMBL" id="SOCP01000014">
    <property type="protein sequence ID" value="TDV44124.1"/>
    <property type="molecule type" value="Genomic_DNA"/>
</dbReference>
<comment type="caution">
    <text evidence="1">The sequence shown here is derived from an EMBL/GenBank/DDBJ whole genome shotgun (WGS) entry which is preliminary data.</text>
</comment>
<keyword evidence="2" id="KW-1185">Reference proteome</keyword>
<accession>A0A4R7V5N3</accession>
<dbReference type="AlphaFoldDB" id="A0A4R7V5N3"/>
<proteinExistence type="predicted"/>
<organism evidence="1 2">
    <name type="scientific">Actinophytocola oryzae</name>
    <dbReference type="NCBI Taxonomy" id="502181"/>
    <lineage>
        <taxon>Bacteria</taxon>
        <taxon>Bacillati</taxon>
        <taxon>Actinomycetota</taxon>
        <taxon>Actinomycetes</taxon>
        <taxon>Pseudonocardiales</taxon>
        <taxon>Pseudonocardiaceae</taxon>
    </lineage>
</organism>
<sequence length="64" mass="7568">MREDVGVEVVWLGDGNHPERVSFEELPAYFAHDATPEDQYVWHDPFWLTVHNDRVESIVEQYLP</sequence>
<dbReference type="RefSeq" id="WP_133906593.1">
    <property type="nucleotide sequence ID" value="NZ_SOCP01000014.1"/>
</dbReference>